<dbReference type="STRING" id="1432562.WN59_08370"/>
<evidence type="ECO:0000256" key="5">
    <source>
        <dbReference type="ARBA" id="ARBA00023098"/>
    </source>
</evidence>
<evidence type="ECO:0000256" key="8">
    <source>
        <dbReference type="ARBA" id="ARBA00048318"/>
    </source>
</evidence>
<protein>
    <submittedName>
        <fullName evidence="9">Geranylgeranylglyceryl phosphate synthase</fullName>
    </submittedName>
</protein>
<evidence type="ECO:0000256" key="6">
    <source>
        <dbReference type="ARBA" id="ARBA00023209"/>
    </source>
</evidence>
<dbReference type="PANTHER" id="PTHR40029">
    <property type="match status" value="1"/>
</dbReference>
<keyword evidence="6" id="KW-0594">Phospholipid biosynthesis</keyword>
<keyword evidence="10" id="KW-1185">Reference proteome</keyword>
<dbReference type="AlphaFoldDB" id="A0A0M2SHT7"/>
<dbReference type="InterPro" id="IPR008205">
    <property type="entry name" value="GGGP_HepGP_synthase"/>
</dbReference>
<evidence type="ECO:0000256" key="2">
    <source>
        <dbReference type="ARBA" id="ARBA00022679"/>
    </source>
</evidence>
<keyword evidence="7" id="KW-1208">Phospholipid metabolism</keyword>
<proteinExistence type="predicted"/>
<dbReference type="Gene3D" id="3.20.20.390">
    <property type="entry name" value="FMN-linked oxidoreductases"/>
    <property type="match status" value="1"/>
</dbReference>
<dbReference type="InterPro" id="IPR038597">
    <property type="entry name" value="GGGP/HepGP_synthase_sf"/>
</dbReference>
<dbReference type="NCBIfam" id="TIGR01768">
    <property type="entry name" value="GGGP-family"/>
    <property type="match status" value="1"/>
</dbReference>
<comment type="caution">
    <text evidence="9">The sequence shown here is derived from an EMBL/GenBank/DDBJ whole genome shotgun (WGS) entry which is preliminary data.</text>
</comment>
<comment type="catalytic activity">
    <reaction evidence="8">
        <text>sn-glycerol 1-phosphate + all-trans-heptaprenyl diphosphate = 3-heptaprenyl-sn-glycero-1-phosphate + diphosphate</text>
        <dbReference type="Rhea" id="RHEA:33495"/>
        <dbReference type="ChEBI" id="CHEBI:33019"/>
        <dbReference type="ChEBI" id="CHEBI:57685"/>
        <dbReference type="ChEBI" id="CHEBI:58206"/>
        <dbReference type="ChEBI" id="CHEBI:64781"/>
        <dbReference type="EC" id="2.5.1.n9"/>
    </reaction>
</comment>
<keyword evidence="4" id="KW-0460">Magnesium</keyword>
<evidence type="ECO:0000256" key="4">
    <source>
        <dbReference type="ARBA" id="ARBA00022842"/>
    </source>
</evidence>
<keyword evidence="3" id="KW-0479">Metal-binding</keyword>
<evidence type="ECO:0000256" key="7">
    <source>
        <dbReference type="ARBA" id="ARBA00023264"/>
    </source>
</evidence>
<evidence type="ECO:0000256" key="3">
    <source>
        <dbReference type="ARBA" id="ARBA00022723"/>
    </source>
</evidence>
<dbReference type="CDD" id="cd02812">
    <property type="entry name" value="PcrB_like"/>
    <property type="match status" value="1"/>
</dbReference>
<dbReference type="EMBL" id="LAYZ01000023">
    <property type="protein sequence ID" value="KKK34279.1"/>
    <property type="molecule type" value="Genomic_DNA"/>
</dbReference>
<sequence length="227" mass="25734">MGVFYMLKECRHVFKLDPAKDITDEALAKICESETDAIIVGGTDGITEDNVLNLMARVRRFSVPVALEVTSTEAVVPGFDHYFIPAVFNTKDIRWQHGLMLQALAEYSHLIDYSEMSLLPYIIMNEECKAFEKSDAERVTHEMVPHYINMLDKLYQTSYIYIEYSGTYGDPEVMRMVRDNAAHSHVIYGGGIGGRDEAREMAQYADTIVVGNVIYDSTKKALRTIIK</sequence>
<dbReference type="Pfam" id="PF01884">
    <property type="entry name" value="PcrB"/>
    <property type="match status" value="1"/>
</dbReference>
<organism evidence="9 10">
    <name type="scientific">Salinicoccus sediminis</name>
    <dbReference type="NCBI Taxonomy" id="1432562"/>
    <lineage>
        <taxon>Bacteria</taxon>
        <taxon>Bacillati</taxon>
        <taxon>Bacillota</taxon>
        <taxon>Bacilli</taxon>
        <taxon>Bacillales</taxon>
        <taxon>Staphylococcaceae</taxon>
        <taxon>Salinicoccus</taxon>
    </lineage>
</organism>
<evidence type="ECO:0000256" key="1">
    <source>
        <dbReference type="ARBA" id="ARBA00022516"/>
    </source>
</evidence>
<dbReference type="GO" id="GO:0046872">
    <property type="term" value="F:metal ion binding"/>
    <property type="evidence" value="ECO:0007669"/>
    <property type="project" value="UniProtKB-KW"/>
</dbReference>
<gene>
    <name evidence="9" type="ORF">WN59_08370</name>
</gene>
<dbReference type="GO" id="GO:0120536">
    <property type="term" value="F:heptaprenylglyceryl phosphate synthase activity"/>
    <property type="evidence" value="ECO:0007669"/>
    <property type="project" value="UniProtKB-ARBA"/>
</dbReference>
<dbReference type="PATRIC" id="fig|1432562.3.peg.1646"/>
<dbReference type="Proteomes" id="UP000034287">
    <property type="component" value="Unassembled WGS sequence"/>
</dbReference>
<name>A0A0M2SHT7_9STAP</name>
<evidence type="ECO:0000313" key="10">
    <source>
        <dbReference type="Proteomes" id="UP000034287"/>
    </source>
</evidence>
<dbReference type="NCBIfam" id="NF003199">
    <property type="entry name" value="PRK04169.1-3"/>
    <property type="match status" value="1"/>
</dbReference>
<dbReference type="SUPFAM" id="SSF51395">
    <property type="entry name" value="FMN-linked oxidoreductases"/>
    <property type="match status" value="1"/>
</dbReference>
<reference evidence="9 10" key="1">
    <citation type="submission" date="2015-04" db="EMBL/GenBank/DDBJ databases">
        <title>Taxonomic description and genome sequence of Salinicoccus sediminis sp. nov., a novel hyper halotolerant bacterium isolated from marine sediment.</title>
        <authorList>
            <person name="Mathan Kumar R."/>
            <person name="Kaur G."/>
            <person name="Kumar N."/>
            <person name="Kumar A."/>
            <person name="Singh N.K."/>
            <person name="Kaur N."/>
            <person name="Mayilraj S."/>
        </authorList>
    </citation>
    <scope>NUCLEOTIDE SEQUENCE [LARGE SCALE GENOMIC DNA]</scope>
    <source>
        <strain evidence="9 10">SV-16</strain>
    </source>
</reference>
<evidence type="ECO:0000313" key="9">
    <source>
        <dbReference type="EMBL" id="KKK34279.1"/>
    </source>
</evidence>
<dbReference type="PANTHER" id="PTHR40029:SF2">
    <property type="entry name" value="HEPTAPRENYLGLYCERYL PHOSPHATE SYNTHASE"/>
    <property type="match status" value="1"/>
</dbReference>
<keyword evidence="2" id="KW-0808">Transferase</keyword>
<dbReference type="GO" id="GO:0046474">
    <property type="term" value="P:glycerophospholipid biosynthetic process"/>
    <property type="evidence" value="ECO:0007669"/>
    <property type="project" value="UniProtKB-ARBA"/>
</dbReference>
<dbReference type="InterPro" id="IPR039074">
    <property type="entry name" value="GGGP/HepGP_synthase_I"/>
</dbReference>
<keyword evidence="1" id="KW-0444">Lipid biosynthesis</keyword>
<accession>A0A0M2SHT7</accession>
<keyword evidence="5" id="KW-0443">Lipid metabolism</keyword>